<dbReference type="OMA" id="GHNQVAD"/>
<protein>
    <submittedName>
        <fullName evidence="4">Ankyrin repeat-containing protein</fullName>
    </submittedName>
</protein>
<feature type="repeat" description="ANK" evidence="3">
    <location>
        <begin position="83"/>
        <end position="115"/>
    </location>
</feature>
<organism evidence="4 5">
    <name type="scientific">Cavenderia fasciculata</name>
    <name type="common">Slime mold</name>
    <name type="synonym">Dictyostelium fasciculatum</name>
    <dbReference type="NCBI Taxonomy" id="261658"/>
    <lineage>
        <taxon>Eukaryota</taxon>
        <taxon>Amoebozoa</taxon>
        <taxon>Evosea</taxon>
        <taxon>Eumycetozoa</taxon>
        <taxon>Dictyostelia</taxon>
        <taxon>Acytosteliales</taxon>
        <taxon>Cavenderiaceae</taxon>
        <taxon>Cavenderia</taxon>
    </lineage>
</organism>
<dbReference type="PROSITE" id="PS50297">
    <property type="entry name" value="ANK_REP_REGION"/>
    <property type="match status" value="3"/>
</dbReference>
<dbReference type="SMART" id="SM00248">
    <property type="entry name" value="ANK"/>
    <property type="match status" value="5"/>
</dbReference>
<dbReference type="AlphaFoldDB" id="F4Q8I5"/>
<reference evidence="5" key="1">
    <citation type="journal article" date="2011" name="Genome Res.">
        <title>Phylogeny-wide analysis of social amoeba genomes highlights ancient origins for complex intercellular communication.</title>
        <authorList>
            <person name="Heidel A.J."/>
            <person name="Lawal H.M."/>
            <person name="Felder M."/>
            <person name="Schilde C."/>
            <person name="Helps N.R."/>
            <person name="Tunggal B."/>
            <person name="Rivero F."/>
            <person name="John U."/>
            <person name="Schleicher M."/>
            <person name="Eichinger L."/>
            <person name="Platzer M."/>
            <person name="Noegel A.A."/>
            <person name="Schaap P."/>
            <person name="Gloeckner G."/>
        </authorList>
    </citation>
    <scope>NUCLEOTIDE SEQUENCE [LARGE SCALE GENOMIC DNA]</scope>
    <source>
        <strain evidence="5">SH3</strain>
    </source>
</reference>
<gene>
    <name evidence="4" type="ORF">DFA_09757</name>
</gene>
<dbReference type="STRING" id="1054147.F4Q8I5"/>
<dbReference type="Proteomes" id="UP000007797">
    <property type="component" value="Unassembled WGS sequence"/>
</dbReference>
<dbReference type="PANTHER" id="PTHR24198:SF165">
    <property type="entry name" value="ANKYRIN REPEAT-CONTAINING PROTEIN-RELATED"/>
    <property type="match status" value="1"/>
</dbReference>
<name>F4Q8I5_CACFS</name>
<dbReference type="InterPro" id="IPR036770">
    <property type="entry name" value="Ankyrin_rpt-contain_sf"/>
</dbReference>
<dbReference type="PROSITE" id="PS50088">
    <property type="entry name" value="ANK_REPEAT"/>
    <property type="match status" value="4"/>
</dbReference>
<dbReference type="EMBL" id="GL883025">
    <property type="protein sequence ID" value="EGG16085.1"/>
    <property type="molecule type" value="Genomic_DNA"/>
</dbReference>
<keyword evidence="2 3" id="KW-0040">ANK repeat</keyword>
<dbReference type="Gene3D" id="1.25.40.20">
    <property type="entry name" value="Ankyrin repeat-containing domain"/>
    <property type="match status" value="2"/>
</dbReference>
<feature type="repeat" description="ANK" evidence="3">
    <location>
        <begin position="149"/>
        <end position="181"/>
    </location>
</feature>
<proteinExistence type="predicted"/>
<keyword evidence="1" id="KW-0677">Repeat</keyword>
<dbReference type="PANTHER" id="PTHR24198">
    <property type="entry name" value="ANKYRIN REPEAT AND PROTEIN KINASE DOMAIN-CONTAINING PROTEIN"/>
    <property type="match status" value="1"/>
</dbReference>
<evidence type="ECO:0000256" key="2">
    <source>
        <dbReference type="ARBA" id="ARBA00023043"/>
    </source>
</evidence>
<sequence>MSSSATTAVSPVLMETTTSQMGNLSLMGNSGVPLGDIRQQPPLVIESFKIMDIFSQLYNAKDFNSIDTLLNTGRVSVNSQNQQGLSLLQLAVSDNNMVYVQYLLFKGANPNITDINQSTPLHTASSMGNINMQQLLLQAGAIVDVQDQEGETPSYYSVREQKHASLLLLIKNGANVNATNEDSETLLHLASQLGDLSSVQILVQSGANLKLVDSDGVTAIQEAKDNGHNQVADYLLQCVRNSGFVGDSQQQQQQFPFKSYNDLHFGTNNNINQSYFNNQQTNKV</sequence>
<dbReference type="GeneID" id="14868102"/>
<feature type="repeat" description="ANK" evidence="3">
    <location>
        <begin position="116"/>
        <end position="148"/>
    </location>
</feature>
<evidence type="ECO:0000313" key="5">
    <source>
        <dbReference type="Proteomes" id="UP000007797"/>
    </source>
</evidence>
<dbReference type="KEGG" id="dfa:DFA_09757"/>
<dbReference type="InterPro" id="IPR002110">
    <property type="entry name" value="Ankyrin_rpt"/>
</dbReference>
<dbReference type="Pfam" id="PF12796">
    <property type="entry name" value="Ank_2"/>
    <property type="match status" value="1"/>
</dbReference>
<evidence type="ECO:0000313" key="4">
    <source>
        <dbReference type="EMBL" id="EGG16085.1"/>
    </source>
</evidence>
<feature type="repeat" description="ANK" evidence="3">
    <location>
        <begin position="182"/>
        <end position="214"/>
    </location>
</feature>
<dbReference type="RefSeq" id="XP_004352410.1">
    <property type="nucleotide sequence ID" value="XM_004352358.1"/>
</dbReference>
<evidence type="ECO:0000256" key="1">
    <source>
        <dbReference type="ARBA" id="ARBA00022737"/>
    </source>
</evidence>
<keyword evidence="5" id="KW-1185">Reference proteome</keyword>
<dbReference type="Pfam" id="PF00023">
    <property type="entry name" value="Ank"/>
    <property type="match status" value="1"/>
</dbReference>
<accession>F4Q8I5</accession>
<evidence type="ECO:0000256" key="3">
    <source>
        <dbReference type="PROSITE-ProRule" id="PRU00023"/>
    </source>
</evidence>
<dbReference type="SUPFAM" id="SSF48403">
    <property type="entry name" value="Ankyrin repeat"/>
    <property type="match status" value="1"/>
</dbReference>
<dbReference type="OrthoDB" id="29094at2759"/>